<accession>A0ABD6VFE2</accession>
<sequence length="161" mass="18150">MAQKLEFALYGMASHLKATDLRFKGLTAEELLRGDGTKTKATLGAIAQAYGSKFQLDGDELAQLVKDRNLIAHDYWRLTKANVNGGRSLENPKQFLLNFFERCNTWIRLCEGWITLAKYATAEQSGRLDEVNESPESLSKMLEYLIHTLNRTVYEDAENGG</sequence>
<evidence type="ECO:0000313" key="1">
    <source>
        <dbReference type="EMBL" id="POD69871.1"/>
    </source>
</evidence>
<organism evidence="1 2">
    <name type="scientific">Pseudomonas syringae group genomosp. 3</name>
    <dbReference type="NCBI Taxonomy" id="251701"/>
    <lineage>
        <taxon>Bacteria</taxon>
        <taxon>Pseudomonadati</taxon>
        <taxon>Pseudomonadota</taxon>
        <taxon>Gammaproteobacteria</taxon>
        <taxon>Pseudomonadales</taxon>
        <taxon>Pseudomonadaceae</taxon>
        <taxon>Pseudomonas</taxon>
    </lineage>
</organism>
<name>A0ABD6VFE2_9PSED</name>
<dbReference type="AlphaFoldDB" id="A0ABD6VFE2"/>
<dbReference type="Proteomes" id="UP000236998">
    <property type="component" value="Unassembled WGS sequence"/>
</dbReference>
<protein>
    <recommendedName>
        <fullName evidence="3">DUF86 domain-containing protein</fullName>
    </recommendedName>
</protein>
<reference evidence="1 2" key="1">
    <citation type="submission" date="2016-10" db="EMBL/GenBank/DDBJ databases">
        <title>Comparative genomics of Pseudomonas syringae.</title>
        <authorList>
            <person name="Hulin M.T."/>
        </authorList>
    </citation>
    <scope>NUCLEOTIDE SEQUENCE [LARGE SCALE GENOMIC DNA]</scope>
    <source>
        <strain evidence="1 2">9643</strain>
    </source>
</reference>
<dbReference type="EMBL" id="MLET01000005">
    <property type="protein sequence ID" value="POD69871.1"/>
    <property type="molecule type" value="Genomic_DNA"/>
</dbReference>
<gene>
    <name evidence="1" type="ORF">BKM07_09930</name>
</gene>
<proteinExistence type="predicted"/>
<evidence type="ECO:0000313" key="2">
    <source>
        <dbReference type="Proteomes" id="UP000236998"/>
    </source>
</evidence>
<evidence type="ECO:0008006" key="3">
    <source>
        <dbReference type="Google" id="ProtNLM"/>
    </source>
</evidence>
<comment type="caution">
    <text evidence="1">The sequence shown here is derived from an EMBL/GenBank/DDBJ whole genome shotgun (WGS) entry which is preliminary data.</text>
</comment>